<evidence type="ECO:0000313" key="1">
    <source>
        <dbReference type="EMBL" id="SAL77144.1"/>
    </source>
</evidence>
<accession>A0A158K7Q4</accession>
<evidence type="ECO:0000313" key="2">
    <source>
        <dbReference type="Proteomes" id="UP000054925"/>
    </source>
</evidence>
<dbReference type="InterPro" id="IPR035069">
    <property type="entry name" value="TTHA1013/TTHA0281-like"/>
</dbReference>
<gene>
    <name evidence="1" type="primary">hicB_2</name>
    <name evidence="1" type="ORF">AWB67_05044</name>
</gene>
<dbReference type="Gene3D" id="3.30.160.250">
    <property type="match status" value="1"/>
</dbReference>
<comment type="caution">
    <text evidence="1">The sequence shown here is derived from an EMBL/GenBank/DDBJ whole genome shotgun (WGS) entry which is preliminary data.</text>
</comment>
<name>A0A158K7Q4_9BURK</name>
<dbReference type="SUPFAM" id="SSF143100">
    <property type="entry name" value="TTHA1013/TTHA0281-like"/>
    <property type="match status" value="1"/>
</dbReference>
<dbReference type="AlphaFoldDB" id="A0A158K7Q4"/>
<dbReference type="EMBL" id="FCOL02000040">
    <property type="protein sequence ID" value="SAL77144.1"/>
    <property type="molecule type" value="Genomic_DNA"/>
</dbReference>
<protein>
    <submittedName>
        <fullName evidence="1">Antitoxin HicB</fullName>
    </submittedName>
</protein>
<sequence>MCLASYRPDSFIAAGILKQPGIRSCAIRRNHHVQIPACLIQDGTGLAVKFCDIPKAITCGKTRNQAIDMAPNALVTAMDFYLEDKRAVPPPS</sequence>
<organism evidence="1 2">
    <name type="scientific">Caballeronia terrestris</name>
    <dbReference type="NCBI Taxonomy" id="1226301"/>
    <lineage>
        <taxon>Bacteria</taxon>
        <taxon>Pseudomonadati</taxon>
        <taxon>Pseudomonadota</taxon>
        <taxon>Betaproteobacteria</taxon>
        <taxon>Burkholderiales</taxon>
        <taxon>Burkholderiaceae</taxon>
        <taxon>Caballeronia</taxon>
    </lineage>
</organism>
<keyword evidence="2" id="KW-1185">Reference proteome</keyword>
<dbReference type="Proteomes" id="UP000054925">
    <property type="component" value="Unassembled WGS sequence"/>
</dbReference>
<reference evidence="1" key="1">
    <citation type="submission" date="2016-01" db="EMBL/GenBank/DDBJ databases">
        <authorList>
            <person name="Peeters C."/>
        </authorList>
    </citation>
    <scope>NUCLEOTIDE SEQUENCE [LARGE SCALE GENOMIC DNA]</scope>
    <source>
        <strain evidence="1">LMG 22937</strain>
    </source>
</reference>
<proteinExistence type="predicted"/>